<dbReference type="OrthoDB" id="3788624at2759"/>
<gene>
    <name evidence="2" type="ORF">BDU57DRAFT_407397</name>
</gene>
<feature type="non-terminal residue" evidence="2">
    <location>
        <position position="1"/>
    </location>
</feature>
<organism evidence="2 3">
    <name type="scientific">Ampelomyces quisqualis</name>
    <name type="common">Powdery mildew agent</name>
    <dbReference type="NCBI Taxonomy" id="50730"/>
    <lineage>
        <taxon>Eukaryota</taxon>
        <taxon>Fungi</taxon>
        <taxon>Dikarya</taxon>
        <taxon>Ascomycota</taxon>
        <taxon>Pezizomycotina</taxon>
        <taxon>Dothideomycetes</taxon>
        <taxon>Pleosporomycetidae</taxon>
        <taxon>Pleosporales</taxon>
        <taxon>Pleosporineae</taxon>
        <taxon>Phaeosphaeriaceae</taxon>
        <taxon>Ampelomyces</taxon>
    </lineage>
</organism>
<dbReference type="AlphaFoldDB" id="A0A6A5Q782"/>
<evidence type="ECO:0000313" key="3">
    <source>
        <dbReference type="Proteomes" id="UP000800096"/>
    </source>
</evidence>
<keyword evidence="3" id="KW-1185">Reference proteome</keyword>
<evidence type="ECO:0000313" key="2">
    <source>
        <dbReference type="EMBL" id="KAF1911393.1"/>
    </source>
</evidence>
<feature type="compositionally biased region" description="Basic and acidic residues" evidence="1">
    <location>
        <begin position="25"/>
        <end position="36"/>
    </location>
</feature>
<dbReference type="EMBL" id="ML979144">
    <property type="protein sequence ID" value="KAF1911393.1"/>
    <property type="molecule type" value="Genomic_DNA"/>
</dbReference>
<feature type="non-terminal residue" evidence="2">
    <location>
        <position position="287"/>
    </location>
</feature>
<feature type="compositionally biased region" description="Acidic residues" evidence="1">
    <location>
        <begin position="37"/>
        <end position="48"/>
    </location>
</feature>
<dbReference type="Proteomes" id="UP000800096">
    <property type="component" value="Unassembled WGS sequence"/>
</dbReference>
<reference evidence="2" key="1">
    <citation type="journal article" date="2020" name="Stud. Mycol.">
        <title>101 Dothideomycetes genomes: a test case for predicting lifestyles and emergence of pathogens.</title>
        <authorList>
            <person name="Haridas S."/>
            <person name="Albert R."/>
            <person name="Binder M."/>
            <person name="Bloem J."/>
            <person name="Labutti K."/>
            <person name="Salamov A."/>
            <person name="Andreopoulos B."/>
            <person name="Baker S."/>
            <person name="Barry K."/>
            <person name="Bills G."/>
            <person name="Bluhm B."/>
            <person name="Cannon C."/>
            <person name="Castanera R."/>
            <person name="Culley D."/>
            <person name="Daum C."/>
            <person name="Ezra D."/>
            <person name="Gonzalez J."/>
            <person name="Henrissat B."/>
            <person name="Kuo A."/>
            <person name="Liang C."/>
            <person name="Lipzen A."/>
            <person name="Lutzoni F."/>
            <person name="Magnuson J."/>
            <person name="Mondo S."/>
            <person name="Nolan M."/>
            <person name="Ohm R."/>
            <person name="Pangilinan J."/>
            <person name="Park H.-J."/>
            <person name="Ramirez L."/>
            <person name="Alfaro M."/>
            <person name="Sun H."/>
            <person name="Tritt A."/>
            <person name="Yoshinaga Y."/>
            <person name="Zwiers L.-H."/>
            <person name="Turgeon B."/>
            <person name="Goodwin S."/>
            <person name="Spatafora J."/>
            <person name="Crous P."/>
            <person name="Grigoriev I."/>
        </authorList>
    </citation>
    <scope>NUCLEOTIDE SEQUENCE</scope>
    <source>
        <strain evidence="2">HMLAC05119</strain>
    </source>
</reference>
<sequence length="287" mass="31905">DLEPELLRTSPRNTSKRQKVIHSVPGEHSDCTKEQDNAIDEADSDDESVQQTSIAQPAMKRSERILDFTNAEHAKLIAAAPKVGSNYYDSDADDLPGPIKGISKSHLFRNVAWGAYAKDKSNDADFPSHPSFRQFVPGRFERLADGTAADQKAKLVIKLTDTDGKKHIYANPPPRDWNNQEAITALNKRTVQQIRRTTEVQFRARVPEYIDAERKWLVANLTAGKPTNGWKRLVADFNNHFAGKAVPGTTGSRPVRTQSSLSKEVGRFGAEFYGKGLVPVLAKKVKK</sequence>
<accession>A0A6A5Q782</accession>
<feature type="region of interest" description="Disordered" evidence="1">
    <location>
        <begin position="1"/>
        <end position="58"/>
    </location>
</feature>
<name>A0A6A5Q782_AMPQU</name>
<evidence type="ECO:0000256" key="1">
    <source>
        <dbReference type="SAM" id="MobiDB-lite"/>
    </source>
</evidence>
<proteinExistence type="predicted"/>
<protein>
    <submittedName>
        <fullName evidence="2">Uncharacterized protein</fullName>
    </submittedName>
</protein>